<dbReference type="PANTHER" id="PTHR45745">
    <property type="entry name" value="PHOSPHOMANNOMUTASE 45A"/>
    <property type="match status" value="1"/>
</dbReference>
<organism evidence="20 21">
    <name type="scientific">Vagococcus allomyrinae</name>
    <dbReference type="NCBI Taxonomy" id="2794353"/>
    <lineage>
        <taxon>Bacteria</taxon>
        <taxon>Bacillati</taxon>
        <taxon>Bacillota</taxon>
        <taxon>Bacilli</taxon>
        <taxon>Lactobacillales</taxon>
        <taxon>Enterococcaceae</taxon>
        <taxon>Vagococcus</taxon>
    </lineage>
</organism>
<evidence type="ECO:0000259" key="18">
    <source>
        <dbReference type="Pfam" id="PF02879"/>
    </source>
</evidence>
<dbReference type="GO" id="GO:0006166">
    <property type="term" value="P:purine ribonucleoside salvage"/>
    <property type="evidence" value="ECO:0007669"/>
    <property type="project" value="TreeGrafter"/>
</dbReference>
<dbReference type="EMBL" id="JAEEGA010000022">
    <property type="protein sequence ID" value="MBP1044104.1"/>
    <property type="molecule type" value="Genomic_DNA"/>
</dbReference>
<sequence>MTWQQVYKKWQEQPDLPGALKANLAELATNPEQLEDAFYAPLEFGTAGMRGILGAGINRMNVYTVRQATEGLARFIETLDEPAKSRGVVIAYDSRHQSPEFGLEAARVLANHQIKAYVFESLRPTPELSFAVRELNCVAGIMITASHNPAAYNGYKVYGADGGQMPPQDADALTTFVRQIDNPLAIKIAAHSDQSPSEYIEIVGDKIDTTYLENIKSVSIDLELIKEYGKELKLVFTPLHGTGKMLGERALKQAGFEQFILEPAQSIADPDFTTVKSPNPEELSAFEYAIRLGQAEGADLLVATDPDADRLGAAVRLPDGTYQVLTGNQIGALLIQYILTAKQDAGVLPANGAVLKSIVSSEMATAICQKFDVEMINVLTGFKFIAEKIEEFEQTGSHTFIFGFEESYGYLVKSFVRDKDAIQTLLLLAEVAAFYKKKGQTLYDGLQAIFAEYGYFEEKTISVTMAGIEGAAKINALMARARTERATDFGGIAVVATEDFAAQERIFGDGSKESIDLPKANVLKYLLEDGSWVAIRPSGTEPKIKFYIAAKAETQATVSQKVVEITKAIELLIQ</sequence>
<dbReference type="Pfam" id="PF02879">
    <property type="entry name" value="PGM_PMM_II"/>
    <property type="match status" value="1"/>
</dbReference>
<comment type="cofactor">
    <cofactor evidence="2">
        <name>Mg(2+)</name>
        <dbReference type="ChEBI" id="CHEBI:18420"/>
    </cofactor>
</comment>
<evidence type="ECO:0000259" key="17">
    <source>
        <dbReference type="Pfam" id="PF02878"/>
    </source>
</evidence>
<evidence type="ECO:0000256" key="12">
    <source>
        <dbReference type="ARBA" id="ARBA00039995"/>
    </source>
</evidence>
<dbReference type="RefSeq" id="WP_209532293.1">
    <property type="nucleotide sequence ID" value="NZ_JAEEGA010000022.1"/>
</dbReference>
<keyword evidence="7" id="KW-0313">Glucose metabolism</keyword>
<dbReference type="Pfam" id="PF02880">
    <property type="entry name" value="PGM_PMM_III"/>
    <property type="match status" value="1"/>
</dbReference>
<evidence type="ECO:0000256" key="11">
    <source>
        <dbReference type="ARBA" id="ARBA00023235"/>
    </source>
</evidence>
<keyword evidence="8" id="KW-0597">Phosphoprotein</keyword>
<keyword evidence="21" id="KW-1185">Reference proteome</keyword>
<evidence type="ECO:0000256" key="5">
    <source>
        <dbReference type="ARBA" id="ARBA00010231"/>
    </source>
</evidence>
<proteinExistence type="inferred from homology"/>
<dbReference type="Gene3D" id="3.30.310.50">
    <property type="entry name" value="Alpha-D-phosphohexomutase, C-terminal domain"/>
    <property type="match status" value="1"/>
</dbReference>
<dbReference type="PANTHER" id="PTHR45745:SF1">
    <property type="entry name" value="PHOSPHOGLUCOMUTASE 2B-RELATED"/>
    <property type="match status" value="1"/>
</dbReference>
<dbReference type="GO" id="GO:0008973">
    <property type="term" value="F:phosphopentomutase activity"/>
    <property type="evidence" value="ECO:0007669"/>
    <property type="project" value="TreeGrafter"/>
</dbReference>
<evidence type="ECO:0000256" key="13">
    <source>
        <dbReference type="ARBA" id="ARBA00041398"/>
    </source>
</evidence>
<dbReference type="PRINTS" id="PR00509">
    <property type="entry name" value="PGMPMM"/>
</dbReference>
<dbReference type="GO" id="GO:0004614">
    <property type="term" value="F:phosphoglucomutase activity"/>
    <property type="evidence" value="ECO:0007669"/>
    <property type="project" value="UniProtKB-EC"/>
</dbReference>
<feature type="domain" description="Alpha-D-phosphohexomutase alpha/beta/alpha" evidence="19">
    <location>
        <begin position="326"/>
        <end position="452"/>
    </location>
</feature>
<evidence type="ECO:0000313" key="20">
    <source>
        <dbReference type="EMBL" id="MBP1044104.1"/>
    </source>
</evidence>
<reference evidence="20" key="1">
    <citation type="submission" date="2020-12" db="EMBL/GenBank/DDBJ databases">
        <title>Vagococcus allomyrinae sp. nov. and Enterococcus lavae sp. nov., isolated from the larvae of Allomyrina dichotoma.</title>
        <authorList>
            <person name="Lee S.D."/>
        </authorList>
    </citation>
    <scope>NUCLEOTIDE SEQUENCE</scope>
    <source>
        <strain evidence="20">BWB3-3</strain>
    </source>
</reference>
<comment type="caution">
    <text evidence="20">The sequence shown here is derived from an EMBL/GenBank/DDBJ whole genome shotgun (WGS) entry which is preliminary data.</text>
</comment>
<accession>A0A940P9A1</accession>
<evidence type="ECO:0000256" key="3">
    <source>
        <dbReference type="ARBA" id="ARBA00005164"/>
    </source>
</evidence>
<dbReference type="InterPro" id="IPR005843">
    <property type="entry name" value="A-D-PHexomutase_C"/>
</dbReference>
<evidence type="ECO:0000256" key="1">
    <source>
        <dbReference type="ARBA" id="ARBA00000443"/>
    </source>
</evidence>
<dbReference type="InterPro" id="IPR005846">
    <property type="entry name" value="A-D-PHexomutase_a/b/a-III"/>
</dbReference>
<evidence type="ECO:0000259" key="19">
    <source>
        <dbReference type="Pfam" id="PF02880"/>
    </source>
</evidence>
<dbReference type="InterPro" id="IPR005844">
    <property type="entry name" value="A-D-PHexomutase_a/b/a-I"/>
</dbReference>
<comment type="catalytic activity">
    <reaction evidence="1">
        <text>alpha-D-glucose 1-phosphate = alpha-D-glucose 6-phosphate</text>
        <dbReference type="Rhea" id="RHEA:23536"/>
        <dbReference type="ChEBI" id="CHEBI:58225"/>
        <dbReference type="ChEBI" id="CHEBI:58601"/>
        <dbReference type="EC" id="5.4.2.2"/>
    </reaction>
</comment>
<dbReference type="InterPro" id="IPR016066">
    <property type="entry name" value="A-D-PHexomutase_CS"/>
</dbReference>
<dbReference type="InterPro" id="IPR005841">
    <property type="entry name" value="Alpha-D-phosphohexomutase_SF"/>
</dbReference>
<evidence type="ECO:0000256" key="4">
    <source>
        <dbReference type="ARBA" id="ARBA00005189"/>
    </source>
</evidence>
<dbReference type="InterPro" id="IPR036900">
    <property type="entry name" value="A-D-PHexomutase_C_sf"/>
</dbReference>
<evidence type="ECO:0000256" key="6">
    <source>
        <dbReference type="ARBA" id="ARBA00012728"/>
    </source>
</evidence>
<dbReference type="EC" id="5.4.2.2" evidence="6"/>
<feature type="domain" description="Alpha-D-phosphohexomutase C-terminal" evidence="16">
    <location>
        <begin position="500"/>
        <end position="553"/>
    </location>
</feature>
<dbReference type="GO" id="GO:0000287">
    <property type="term" value="F:magnesium ion binding"/>
    <property type="evidence" value="ECO:0007669"/>
    <property type="project" value="InterPro"/>
</dbReference>
<keyword evidence="11" id="KW-0413">Isomerase</keyword>
<dbReference type="AlphaFoldDB" id="A0A940P9A1"/>
<protein>
    <recommendedName>
        <fullName evidence="12">Phosphoglucomutase</fullName>
        <ecNumber evidence="6">5.4.2.2</ecNumber>
    </recommendedName>
    <alternativeName>
        <fullName evidence="14">Alpha-phosphoglucomutase</fullName>
    </alternativeName>
    <alternativeName>
        <fullName evidence="13">Glucose phosphomutase</fullName>
    </alternativeName>
</protein>
<evidence type="ECO:0000256" key="9">
    <source>
        <dbReference type="ARBA" id="ARBA00022723"/>
    </source>
</evidence>
<keyword evidence="7" id="KW-0119">Carbohydrate metabolism</keyword>
<comment type="similarity">
    <text evidence="5 15">Belongs to the phosphohexose mutase family.</text>
</comment>
<evidence type="ECO:0000256" key="15">
    <source>
        <dbReference type="RuleBase" id="RU004326"/>
    </source>
</evidence>
<dbReference type="SUPFAM" id="SSF53738">
    <property type="entry name" value="Phosphoglucomutase, first 3 domains"/>
    <property type="match status" value="3"/>
</dbReference>
<evidence type="ECO:0000256" key="2">
    <source>
        <dbReference type="ARBA" id="ARBA00001946"/>
    </source>
</evidence>
<dbReference type="Proteomes" id="UP000674938">
    <property type="component" value="Unassembled WGS sequence"/>
</dbReference>
<dbReference type="Gene3D" id="3.40.120.10">
    <property type="entry name" value="Alpha-D-Glucose-1,6-Bisphosphate, subunit A, domain 3"/>
    <property type="match status" value="3"/>
</dbReference>
<comment type="pathway">
    <text evidence="3">Glycolipid metabolism; diglucosyl-diacylglycerol biosynthesis.</text>
</comment>
<keyword evidence="9 15" id="KW-0479">Metal-binding</keyword>
<evidence type="ECO:0000256" key="8">
    <source>
        <dbReference type="ARBA" id="ARBA00022553"/>
    </source>
</evidence>
<dbReference type="GO" id="GO:0006006">
    <property type="term" value="P:glucose metabolic process"/>
    <property type="evidence" value="ECO:0007669"/>
    <property type="project" value="UniProtKB-KW"/>
</dbReference>
<dbReference type="InterPro" id="IPR016055">
    <property type="entry name" value="A-D-PHexomutase_a/b/a-I/II/III"/>
</dbReference>
<gene>
    <name evidence="20" type="ORF">I6N95_24135</name>
</gene>
<dbReference type="CDD" id="cd05799">
    <property type="entry name" value="PGM2"/>
    <property type="match status" value="1"/>
</dbReference>
<name>A0A940P9A1_9ENTE</name>
<evidence type="ECO:0000256" key="7">
    <source>
        <dbReference type="ARBA" id="ARBA00022526"/>
    </source>
</evidence>
<evidence type="ECO:0000256" key="10">
    <source>
        <dbReference type="ARBA" id="ARBA00022842"/>
    </source>
</evidence>
<feature type="domain" description="Alpha-D-phosphohexomutase alpha/beta/alpha" evidence="18">
    <location>
        <begin position="211"/>
        <end position="314"/>
    </location>
</feature>
<comment type="pathway">
    <text evidence="4">Lipid metabolism.</text>
</comment>
<evidence type="ECO:0000313" key="21">
    <source>
        <dbReference type="Proteomes" id="UP000674938"/>
    </source>
</evidence>
<dbReference type="SUPFAM" id="SSF55957">
    <property type="entry name" value="Phosphoglucomutase, C-terminal domain"/>
    <property type="match status" value="1"/>
</dbReference>
<dbReference type="PROSITE" id="PS00710">
    <property type="entry name" value="PGM_PMM"/>
    <property type="match status" value="1"/>
</dbReference>
<evidence type="ECO:0000256" key="14">
    <source>
        <dbReference type="ARBA" id="ARBA00041467"/>
    </source>
</evidence>
<dbReference type="InterPro" id="IPR005845">
    <property type="entry name" value="A-D-PHexomutase_a/b/a-II"/>
</dbReference>
<dbReference type="Pfam" id="PF00408">
    <property type="entry name" value="PGM_PMM_IV"/>
    <property type="match status" value="1"/>
</dbReference>
<dbReference type="Pfam" id="PF02878">
    <property type="entry name" value="PGM_PMM_I"/>
    <property type="match status" value="1"/>
</dbReference>
<feature type="domain" description="Alpha-D-phosphohexomutase alpha/beta/alpha" evidence="17">
    <location>
        <begin position="43"/>
        <end position="182"/>
    </location>
</feature>
<evidence type="ECO:0000259" key="16">
    <source>
        <dbReference type="Pfam" id="PF00408"/>
    </source>
</evidence>
<keyword evidence="10 15" id="KW-0460">Magnesium</keyword>